<dbReference type="PANTHER" id="PTHR30183">
    <property type="entry name" value="MOLYBDENUM TRANSPORT SYSTEM PERMEASE PROTEIN MODB"/>
    <property type="match status" value="1"/>
</dbReference>
<evidence type="ECO:0000313" key="12">
    <source>
        <dbReference type="Proteomes" id="UP000240624"/>
    </source>
</evidence>
<dbReference type="CDD" id="cd06261">
    <property type="entry name" value="TM_PBP2"/>
    <property type="match status" value="1"/>
</dbReference>
<keyword evidence="2" id="KW-0813">Transport</keyword>
<evidence type="ECO:0000256" key="6">
    <source>
        <dbReference type="ARBA" id="ARBA00023136"/>
    </source>
</evidence>
<evidence type="ECO:0000256" key="7">
    <source>
        <dbReference type="SAM" id="Phobius"/>
    </source>
</evidence>
<evidence type="ECO:0000259" key="8">
    <source>
        <dbReference type="PROSITE" id="PS50928"/>
    </source>
</evidence>
<feature type="transmembrane region" description="Helical" evidence="7">
    <location>
        <begin position="330"/>
        <end position="351"/>
    </location>
</feature>
<keyword evidence="5 7" id="KW-1133">Transmembrane helix</keyword>
<dbReference type="Proteomes" id="UP000193495">
    <property type="component" value="Unassembled WGS sequence"/>
</dbReference>
<evidence type="ECO:0000256" key="3">
    <source>
        <dbReference type="ARBA" id="ARBA00022475"/>
    </source>
</evidence>
<dbReference type="PROSITE" id="PS50928">
    <property type="entry name" value="ABC_TM1"/>
    <property type="match status" value="2"/>
</dbReference>
<evidence type="ECO:0000313" key="10">
    <source>
        <dbReference type="EMBL" id="SLN27239.1"/>
    </source>
</evidence>
<keyword evidence="3" id="KW-1003">Cell membrane</keyword>
<feature type="transmembrane region" description="Helical" evidence="7">
    <location>
        <begin position="357"/>
        <end position="379"/>
    </location>
</feature>
<feature type="transmembrane region" description="Helical" evidence="7">
    <location>
        <begin position="164"/>
        <end position="190"/>
    </location>
</feature>
<evidence type="ECO:0000256" key="4">
    <source>
        <dbReference type="ARBA" id="ARBA00022692"/>
    </source>
</evidence>
<dbReference type="AlphaFoldDB" id="A0A1X6YPZ4"/>
<reference evidence="9 12" key="2">
    <citation type="submission" date="2018-03" db="EMBL/GenBank/DDBJ databases">
        <title>Genomic Encyclopedia of Archaeal and Bacterial Type Strains, Phase II (KMG-II): from individual species to whole genera.</title>
        <authorList>
            <person name="Goeker M."/>
        </authorList>
    </citation>
    <scope>NUCLEOTIDE SEQUENCE [LARGE SCALE GENOMIC DNA]</scope>
    <source>
        <strain evidence="9 12">DSM 29956</strain>
    </source>
</reference>
<keyword evidence="12" id="KW-1185">Reference proteome</keyword>
<evidence type="ECO:0000313" key="11">
    <source>
        <dbReference type="Proteomes" id="UP000193495"/>
    </source>
</evidence>
<protein>
    <submittedName>
        <fullName evidence="10">Sulfate transport system permease protein CysW</fullName>
    </submittedName>
    <submittedName>
        <fullName evidence="9">Thiamine transport system permease protein</fullName>
    </submittedName>
</protein>
<keyword evidence="4 7" id="KW-0812">Transmembrane</keyword>
<feature type="domain" description="ABC transmembrane type-1" evidence="8">
    <location>
        <begin position="30"/>
        <end position="231"/>
    </location>
</feature>
<feature type="transmembrane region" description="Helical" evidence="7">
    <location>
        <begin position="460"/>
        <end position="479"/>
    </location>
</feature>
<evidence type="ECO:0000256" key="2">
    <source>
        <dbReference type="ARBA" id="ARBA00022448"/>
    </source>
</evidence>
<evidence type="ECO:0000256" key="1">
    <source>
        <dbReference type="ARBA" id="ARBA00004651"/>
    </source>
</evidence>
<dbReference type="SUPFAM" id="SSF161098">
    <property type="entry name" value="MetI-like"/>
    <property type="match status" value="2"/>
</dbReference>
<feature type="domain" description="ABC transmembrane type-1" evidence="8">
    <location>
        <begin position="292"/>
        <end position="479"/>
    </location>
</feature>
<evidence type="ECO:0000313" key="9">
    <source>
        <dbReference type="EMBL" id="PSK88286.1"/>
    </source>
</evidence>
<feature type="transmembrane region" description="Helical" evidence="7">
    <location>
        <begin position="29"/>
        <end position="52"/>
    </location>
</feature>
<reference evidence="10 11" key="1">
    <citation type="submission" date="2017-03" db="EMBL/GenBank/DDBJ databases">
        <authorList>
            <person name="Afonso C.L."/>
            <person name="Miller P.J."/>
            <person name="Scott M.A."/>
            <person name="Spackman E."/>
            <person name="Goraichik I."/>
            <person name="Dimitrov K.M."/>
            <person name="Suarez D.L."/>
            <person name="Swayne D.E."/>
        </authorList>
    </citation>
    <scope>NUCLEOTIDE SEQUENCE [LARGE SCALE GENOMIC DNA]</scope>
    <source>
        <strain evidence="10 11">CECT 8367</strain>
    </source>
</reference>
<sequence>MLGLTLGTLAAVAWRAGFALSLGPADLSAIWFTTWQAALSAALSVALAVPVARALARRRFPGRGALVTLLGAPFILPVIVAVIGLIGVFGRGGILNDALALVGLGPVSVYGWHGVVLAHVFFNLPLAVRLILQGWLSIPAERFRLAASLGAPVGRLLEWPMLRAVAPGAFAVIFLICLTSFAVALTLGGGPRATTVELAIYQAVRFEFDLGRAAVLAMVQFGLCLAAALMVRAAGAPDALGAGLDRVVERFEPGGRMRDAVAVALAALFLMAPLAMIVARGAPGLLDLPEGLWGAALRSIAVALGATALTLAMALALALRGGALARLAMLLPLAASSLVMGTGLFVLLYPVVAPRDAALVVTGLVNATMALPFAARVLVPALAQAETAHGRLATSLGLVGWARLRWLILPRLRRPLGFAAGLTGALSMGDLGVIALFAGDGEATLPLLMVRLMAAYRMEQAAGVALVLLALSLALFWIFDRGGRVDAAS</sequence>
<evidence type="ECO:0000256" key="5">
    <source>
        <dbReference type="ARBA" id="ARBA00022989"/>
    </source>
</evidence>
<dbReference type="RefSeq" id="WP_242665499.1">
    <property type="nucleotide sequence ID" value="NZ_FWFY01000002.1"/>
</dbReference>
<accession>A0A1X6YPZ4</accession>
<dbReference type="PANTHER" id="PTHR30183:SF9">
    <property type="entry name" value="THIAMINE TRANSPORT SYSTEM PERMEASE PROTEIN THIP"/>
    <property type="match status" value="1"/>
</dbReference>
<feature type="transmembrane region" description="Helical" evidence="7">
    <location>
        <begin position="110"/>
        <end position="132"/>
    </location>
</feature>
<dbReference type="EMBL" id="PYGB01000001">
    <property type="protein sequence ID" value="PSK88286.1"/>
    <property type="molecule type" value="Genomic_DNA"/>
</dbReference>
<dbReference type="Gene3D" id="1.10.3720.10">
    <property type="entry name" value="MetI-like"/>
    <property type="match status" value="2"/>
</dbReference>
<gene>
    <name evidence="10" type="primary">cysW</name>
    <name evidence="9" type="ORF">CLV79_101120</name>
    <name evidence="10" type="ORF">LOS8367_00966</name>
</gene>
<feature type="transmembrane region" description="Helical" evidence="7">
    <location>
        <begin position="299"/>
        <end position="318"/>
    </location>
</feature>
<dbReference type="InterPro" id="IPR000515">
    <property type="entry name" value="MetI-like"/>
</dbReference>
<proteinExistence type="predicted"/>
<feature type="transmembrane region" description="Helical" evidence="7">
    <location>
        <begin position="64"/>
        <end position="90"/>
    </location>
</feature>
<dbReference type="GO" id="GO:0005886">
    <property type="term" value="C:plasma membrane"/>
    <property type="evidence" value="ECO:0007669"/>
    <property type="project" value="UniProtKB-SubCell"/>
</dbReference>
<organism evidence="10 11">
    <name type="scientific">Limimaricola soesokkakensis</name>
    <dbReference type="NCBI Taxonomy" id="1343159"/>
    <lineage>
        <taxon>Bacteria</taxon>
        <taxon>Pseudomonadati</taxon>
        <taxon>Pseudomonadota</taxon>
        <taxon>Alphaproteobacteria</taxon>
        <taxon>Rhodobacterales</taxon>
        <taxon>Paracoccaceae</taxon>
        <taxon>Limimaricola</taxon>
    </lineage>
</organism>
<dbReference type="GO" id="GO:0055085">
    <property type="term" value="P:transmembrane transport"/>
    <property type="evidence" value="ECO:0007669"/>
    <property type="project" value="InterPro"/>
</dbReference>
<feature type="transmembrane region" description="Helical" evidence="7">
    <location>
        <begin position="415"/>
        <end position="439"/>
    </location>
</feature>
<feature type="transmembrane region" description="Helical" evidence="7">
    <location>
        <begin position="210"/>
        <end position="231"/>
    </location>
</feature>
<dbReference type="InterPro" id="IPR035906">
    <property type="entry name" value="MetI-like_sf"/>
</dbReference>
<feature type="transmembrane region" description="Helical" evidence="7">
    <location>
        <begin position="260"/>
        <end position="279"/>
    </location>
</feature>
<keyword evidence="6 7" id="KW-0472">Membrane</keyword>
<dbReference type="Proteomes" id="UP000240624">
    <property type="component" value="Unassembled WGS sequence"/>
</dbReference>
<comment type="subcellular location">
    <subcellularLocation>
        <location evidence="1">Cell membrane</location>
        <topology evidence="1">Multi-pass membrane protein</topology>
    </subcellularLocation>
</comment>
<name>A0A1X6YPZ4_9RHOB</name>
<dbReference type="EMBL" id="FWFY01000002">
    <property type="protein sequence ID" value="SLN27239.1"/>
    <property type="molecule type" value="Genomic_DNA"/>
</dbReference>